<evidence type="ECO:0000256" key="1">
    <source>
        <dbReference type="SAM" id="Phobius"/>
    </source>
</evidence>
<evidence type="ECO:0000313" key="3">
    <source>
        <dbReference type="Proteomes" id="UP001565368"/>
    </source>
</evidence>
<sequence>MGVRFILFAAKMLSLQPQLTGFALSPGMVVALMSLALVDLAVKGHSAYMSLTLAVIHLSAVVWCMQSAR</sequence>
<protein>
    <submittedName>
        <fullName evidence="2">Uncharacterized protein</fullName>
    </submittedName>
</protein>
<name>A0ABR3Q1X4_9TREE</name>
<feature type="transmembrane region" description="Helical" evidence="1">
    <location>
        <begin position="47"/>
        <end position="65"/>
    </location>
</feature>
<gene>
    <name evidence="2" type="ORF">Q8F55_005220</name>
</gene>
<comment type="caution">
    <text evidence="2">The sequence shown here is derived from an EMBL/GenBank/DDBJ whole genome shotgun (WGS) entry which is preliminary data.</text>
</comment>
<proteinExistence type="predicted"/>
<dbReference type="RefSeq" id="XP_069208352.1">
    <property type="nucleotide sequence ID" value="XM_069353710.1"/>
</dbReference>
<keyword evidence="1" id="KW-1133">Transmembrane helix</keyword>
<keyword evidence="1" id="KW-0812">Transmembrane</keyword>
<evidence type="ECO:0000313" key="2">
    <source>
        <dbReference type="EMBL" id="KAL1408408.1"/>
    </source>
</evidence>
<dbReference type="GeneID" id="95986263"/>
<feature type="transmembrane region" description="Helical" evidence="1">
    <location>
        <begin position="21"/>
        <end position="41"/>
    </location>
</feature>
<keyword evidence="1" id="KW-0472">Membrane</keyword>
<organism evidence="2 3">
    <name type="scientific">Vanrija albida</name>
    <dbReference type="NCBI Taxonomy" id="181172"/>
    <lineage>
        <taxon>Eukaryota</taxon>
        <taxon>Fungi</taxon>
        <taxon>Dikarya</taxon>
        <taxon>Basidiomycota</taxon>
        <taxon>Agaricomycotina</taxon>
        <taxon>Tremellomycetes</taxon>
        <taxon>Trichosporonales</taxon>
        <taxon>Trichosporonaceae</taxon>
        <taxon>Vanrija</taxon>
    </lineage>
</organism>
<reference evidence="2 3" key="1">
    <citation type="submission" date="2023-08" db="EMBL/GenBank/DDBJ databases">
        <title>Annotated Genome Sequence of Vanrija albida AlHP1.</title>
        <authorList>
            <person name="Herzog R."/>
        </authorList>
    </citation>
    <scope>NUCLEOTIDE SEQUENCE [LARGE SCALE GENOMIC DNA]</scope>
    <source>
        <strain evidence="2 3">AlHP1</strain>
    </source>
</reference>
<keyword evidence="3" id="KW-1185">Reference proteome</keyword>
<dbReference type="EMBL" id="JBBXJM010000004">
    <property type="protein sequence ID" value="KAL1408408.1"/>
    <property type="molecule type" value="Genomic_DNA"/>
</dbReference>
<dbReference type="Proteomes" id="UP001565368">
    <property type="component" value="Unassembled WGS sequence"/>
</dbReference>
<accession>A0ABR3Q1X4</accession>